<accession>A0A8J3A2E4</accession>
<feature type="chain" id="PRO_5035194241" description="DUF4136 domain-containing protein" evidence="1">
    <location>
        <begin position="22"/>
        <end position="171"/>
    </location>
</feature>
<comment type="caution">
    <text evidence="2">The sequence shown here is derived from an EMBL/GenBank/DDBJ whole genome shotgun (WGS) entry which is preliminary data.</text>
</comment>
<evidence type="ECO:0000313" key="2">
    <source>
        <dbReference type="EMBL" id="GGH97328.1"/>
    </source>
</evidence>
<dbReference type="Proteomes" id="UP000818603">
    <property type="component" value="Unassembled WGS sequence"/>
</dbReference>
<evidence type="ECO:0000313" key="3">
    <source>
        <dbReference type="EMBL" id="NHK28058.1"/>
    </source>
</evidence>
<dbReference type="EMBL" id="BMGZ01000002">
    <property type="protein sequence ID" value="GGH97328.1"/>
    <property type="molecule type" value="Genomic_DNA"/>
</dbReference>
<organism evidence="2 4">
    <name type="scientific">Aquisalinus luteolus</name>
    <dbReference type="NCBI Taxonomy" id="1566827"/>
    <lineage>
        <taxon>Bacteria</taxon>
        <taxon>Pseudomonadati</taxon>
        <taxon>Pseudomonadota</taxon>
        <taxon>Alphaproteobacteria</taxon>
        <taxon>Parvularculales</taxon>
        <taxon>Parvularculaceae</taxon>
        <taxon>Aquisalinus</taxon>
    </lineage>
</organism>
<evidence type="ECO:0008006" key="6">
    <source>
        <dbReference type="Google" id="ProtNLM"/>
    </source>
</evidence>
<dbReference type="PROSITE" id="PS51257">
    <property type="entry name" value="PROKAR_LIPOPROTEIN"/>
    <property type="match status" value="1"/>
</dbReference>
<protein>
    <recommendedName>
        <fullName evidence="6">DUF4136 domain-containing protein</fullName>
    </recommendedName>
</protein>
<feature type="signal peptide" evidence="1">
    <location>
        <begin position="1"/>
        <end position="21"/>
    </location>
</feature>
<keyword evidence="1" id="KW-0732">Signal</keyword>
<proteinExistence type="predicted"/>
<name>A0A8J3A2E4_9PROT</name>
<reference evidence="2" key="3">
    <citation type="submission" date="2020-09" db="EMBL/GenBank/DDBJ databases">
        <authorList>
            <person name="Sun Q."/>
            <person name="Zhou Y."/>
        </authorList>
    </citation>
    <scope>NUCLEOTIDE SEQUENCE</scope>
    <source>
        <strain evidence="2">CGMCC 1.14984</strain>
    </source>
</reference>
<keyword evidence="5" id="KW-1185">Reference proteome</keyword>
<evidence type="ECO:0000313" key="5">
    <source>
        <dbReference type="Proteomes" id="UP000818603"/>
    </source>
</evidence>
<evidence type="ECO:0000256" key="1">
    <source>
        <dbReference type="SAM" id="SignalP"/>
    </source>
</evidence>
<sequence>MKKTLSTLVALGSLAILGACASSTPYVPTAEGNGYGFSEQQIESNRYRVTFRGNSLTSREQVENYLLLRAAELTLMNGYDYFTMVKDDTEKSTSYRSMGGPDYAYYGRGRPFPYYGYGFGWGPSDFDVRETTRYNAIAYILMGKGTKPNDVASYNAAEVQQNLRPTVAVQP</sequence>
<reference evidence="2" key="1">
    <citation type="journal article" date="2014" name="Int. J. Syst. Evol. Microbiol.">
        <title>Complete genome sequence of Corynebacterium casei LMG S-19264T (=DSM 44701T), isolated from a smear-ripened cheese.</title>
        <authorList>
            <consortium name="US DOE Joint Genome Institute (JGI-PGF)"/>
            <person name="Walter F."/>
            <person name="Albersmeier A."/>
            <person name="Kalinowski J."/>
            <person name="Ruckert C."/>
        </authorList>
    </citation>
    <scope>NUCLEOTIDE SEQUENCE</scope>
    <source>
        <strain evidence="2">CGMCC 1.14984</strain>
    </source>
</reference>
<dbReference type="AlphaFoldDB" id="A0A8J3A2E4"/>
<dbReference type="NCBIfam" id="NF047637">
    <property type="entry name" value="lipo_CC0125"/>
    <property type="match status" value="1"/>
</dbReference>
<evidence type="ECO:0000313" key="4">
    <source>
        <dbReference type="Proteomes" id="UP000621856"/>
    </source>
</evidence>
<reference evidence="3 5" key="2">
    <citation type="submission" date="2020-02" db="EMBL/GenBank/DDBJ databases">
        <title>Genome sequence of Parvularcula flava strain NH6-79.</title>
        <authorList>
            <person name="Abdul Karim M.H."/>
            <person name="Lam M.Q."/>
            <person name="Chen S.J."/>
            <person name="Yahya A."/>
            <person name="Shahir S."/>
            <person name="Shamsir M.S."/>
            <person name="Chong C.S."/>
        </authorList>
    </citation>
    <scope>NUCLEOTIDE SEQUENCE [LARGE SCALE GENOMIC DNA]</scope>
    <source>
        <strain evidence="3 5">NH6-79</strain>
    </source>
</reference>
<dbReference type="EMBL" id="VCJR02000002">
    <property type="protein sequence ID" value="NHK28058.1"/>
    <property type="molecule type" value="Genomic_DNA"/>
</dbReference>
<gene>
    <name evidence="3" type="ORF">FF098_009090</name>
    <name evidence="2" type="ORF">GCM10011355_18300</name>
</gene>
<dbReference type="Proteomes" id="UP000621856">
    <property type="component" value="Unassembled WGS sequence"/>
</dbReference>
<dbReference type="RefSeq" id="WP_155139745.1">
    <property type="nucleotide sequence ID" value="NZ_BMGZ01000002.1"/>
</dbReference>